<gene>
    <name evidence="1" type="ORF">CJ263_03090</name>
</gene>
<sequence length="467" mass="53294">MNIHLKSIASAITFNFLFYSKSFGLNLFLISILVVTLLSTLRTDKHIPKVFAFTYIISAIFVFVNPTGFTIFVHFMAFLVFVGKSISPQSSLYLSWLLGGINICIAWISNYIQKHKTDAKKEAKGLSPKLLNRLKGFVIASILLVLFAMLYKNANPVFENLITKIDLDFISLPWLLFTIAGYILFLNILRPLSAQELVAFDLAQNNELEHPKEIILIQAKKKLQSEHTLGSIVFLALNLLLVVFLVTDLIYLVQQSEITNSQYSEAVHQGVYALMFSVVCAIILILYFFRGNLNFFKGNGRIKKLTYLWIGLNFALILFTTYKNYIYVETLGLTYKRIGVFIYLTLTLTGLITAYIKVAQVKNFIFLLRSNIATIFIFLILSAAVPWDKVITSFNLNSLDLPDIAYLVELDETNSVQLYNYAKKNTSTLDSRIRGDIEAKYAEFQEKQAKKTWQEFTIHQLTENLTK</sequence>
<dbReference type="AlphaFoldDB" id="A0A223V203"/>
<dbReference type="KEGG" id="marb:CJ263_03090"/>
<reference evidence="1 2" key="1">
    <citation type="submission" date="2017-08" db="EMBL/GenBank/DDBJ databases">
        <title>The complete genome sequence of Maribacter sp. B1, isolated from deep-sea sediment.</title>
        <authorList>
            <person name="Wu Y.-H."/>
            <person name="Cheng H."/>
            <person name="Xu X.-W."/>
        </authorList>
    </citation>
    <scope>NUCLEOTIDE SEQUENCE [LARGE SCALE GENOMIC DNA]</scope>
    <source>
        <strain evidence="1 2">B1</strain>
    </source>
</reference>
<dbReference type="EMBL" id="CP022957">
    <property type="protein sequence ID" value="ASV29286.1"/>
    <property type="molecule type" value="Genomic_DNA"/>
</dbReference>
<proteinExistence type="predicted"/>
<protein>
    <submittedName>
        <fullName evidence="1">Uncharacterized protein</fullName>
    </submittedName>
</protein>
<organism evidence="1 2">
    <name type="scientific">Maribacter cobaltidurans</name>
    <dbReference type="NCBI Taxonomy" id="1178778"/>
    <lineage>
        <taxon>Bacteria</taxon>
        <taxon>Pseudomonadati</taxon>
        <taxon>Bacteroidota</taxon>
        <taxon>Flavobacteriia</taxon>
        <taxon>Flavobacteriales</taxon>
        <taxon>Flavobacteriaceae</taxon>
        <taxon>Maribacter</taxon>
    </lineage>
</organism>
<accession>A0A223V203</accession>
<dbReference type="Proteomes" id="UP000215244">
    <property type="component" value="Chromosome"/>
</dbReference>
<dbReference type="Pfam" id="PF13687">
    <property type="entry name" value="DUF4153"/>
    <property type="match status" value="1"/>
</dbReference>
<dbReference type="RefSeq" id="WP_094995919.1">
    <property type="nucleotide sequence ID" value="NZ_BMJL01000001.1"/>
</dbReference>
<keyword evidence="2" id="KW-1185">Reference proteome</keyword>
<dbReference type="OrthoDB" id="627992at2"/>
<evidence type="ECO:0000313" key="1">
    <source>
        <dbReference type="EMBL" id="ASV29286.1"/>
    </source>
</evidence>
<name>A0A223V203_9FLAO</name>
<evidence type="ECO:0000313" key="2">
    <source>
        <dbReference type="Proteomes" id="UP000215244"/>
    </source>
</evidence>
<dbReference type="InterPro" id="IPR025291">
    <property type="entry name" value="DUF4153"/>
</dbReference>